<proteinExistence type="predicted"/>
<keyword evidence="2" id="KW-0067">ATP-binding</keyword>
<dbReference type="Pfam" id="PF00733">
    <property type="entry name" value="Asn_synthase"/>
    <property type="match status" value="2"/>
</dbReference>
<dbReference type="InterPro" id="IPR050795">
    <property type="entry name" value="Asn_Synthetase"/>
</dbReference>
<evidence type="ECO:0000313" key="4">
    <source>
        <dbReference type="EMBL" id="SDX57953.1"/>
    </source>
</evidence>
<protein>
    <submittedName>
        <fullName evidence="4">Asparagine synthase (Glutamine-hydrolysing)</fullName>
    </submittedName>
</protein>
<feature type="domain" description="Asparagine synthetase" evidence="3">
    <location>
        <begin position="297"/>
        <end position="371"/>
    </location>
</feature>
<dbReference type="AlphaFoldDB" id="A0A1H3CUV2"/>
<evidence type="ECO:0000313" key="5">
    <source>
        <dbReference type="Proteomes" id="UP000199170"/>
    </source>
</evidence>
<accession>A0A1H3CUV2</accession>
<dbReference type="PANTHER" id="PTHR11772:SF2">
    <property type="entry name" value="ASPARAGINE SYNTHETASE [GLUTAMINE-HYDROLYZING]"/>
    <property type="match status" value="1"/>
</dbReference>
<evidence type="ECO:0000259" key="3">
    <source>
        <dbReference type="Pfam" id="PF00733"/>
    </source>
</evidence>
<dbReference type="CDD" id="cd01991">
    <property type="entry name" value="Asn_synthase_B_C"/>
    <property type="match status" value="1"/>
</dbReference>
<dbReference type="RefSeq" id="WP_089764166.1">
    <property type="nucleotide sequence ID" value="NZ_FNPB01000001.1"/>
</dbReference>
<dbReference type="PANTHER" id="PTHR11772">
    <property type="entry name" value="ASPARAGINE SYNTHETASE"/>
    <property type="match status" value="1"/>
</dbReference>
<organism evidence="4 5">
    <name type="scientific">Halobellus clavatus</name>
    <dbReference type="NCBI Taxonomy" id="660517"/>
    <lineage>
        <taxon>Archaea</taxon>
        <taxon>Methanobacteriati</taxon>
        <taxon>Methanobacteriota</taxon>
        <taxon>Stenosarchaea group</taxon>
        <taxon>Halobacteria</taxon>
        <taxon>Halobacteriales</taxon>
        <taxon>Haloferacaceae</taxon>
        <taxon>Halobellus</taxon>
    </lineage>
</organism>
<sequence length="389" mass="40847">MPHVSDSAPGAASRLDGASPALVRDALDTGAPLLGTAGFAGEVDEYLVRDVLGRRPLFVDAADPARWSFVPTSLDDPVSVPAGTVARVGTAPESVDAQWTLPDPSPAADREAALAAVRDAVRERTRAVGADGEDGAAGAGNDDVAVAFSGGVDSGLVAAGVPDAPCYVAGFEGCHDVAAARDAATAMDRDLRVVELDHAALREAVPRLVDAFGRTNPMDLSIALPLFLVAERVAADGYDRLALGQGADELFGGYAKVQKAPEDPRVDADSVRGARRELLGTIPEQAERDVLAIRLGGVEPVTPLLHDDVVAAALRLPESLLVDGETRKVALREAARGLVPDTVRTADKKAVQYGTYVSRELDRLARQAGFKRRMDNHVERYVESLVADV</sequence>
<evidence type="ECO:0000256" key="1">
    <source>
        <dbReference type="ARBA" id="ARBA00022741"/>
    </source>
</evidence>
<dbReference type="GO" id="GO:0005829">
    <property type="term" value="C:cytosol"/>
    <property type="evidence" value="ECO:0007669"/>
    <property type="project" value="TreeGrafter"/>
</dbReference>
<dbReference type="SUPFAM" id="SSF52402">
    <property type="entry name" value="Adenine nucleotide alpha hydrolases-like"/>
    <property type="match status" value="1"/>
</dbReference>
<gene>
    <name evidence="4" type="ORF">SAMN04487946_101213</name>
</gene>
<reference evidence="5" key="1">
    <citation type="submission" date="2016-10" db="EMBL/GenBank/DDBJ databases">
        <authorList>
            <person name="Varghese N."/>
            <person name="Submissions S."/>
        </authorList>
    </citation>
    <scope>NUCLEOTIDE SEQUENCE [LARGE SCALE GENOMIC DNA]</scope>
    <source>
        <strain evidence="5">CGMCC 1.10118</strain>
    </source>
</reference>
<dbReference type="InterPro" id="IPR014729">
    <property type="entry name" value="Rossmann-like_a/b/a_fold"/>
</dbReference>
<dbReference type="Gene3D" id="3.40.50.620">
    <property type="entry name" value="HUPs"/>
    <property type="match status" value="1"/>
</dbReference>
<dbReference type="Proteomes" id="UP000199170">
    <property type="component" value="Unassembled WGS sequence"/>
</dbReference>
<name>A0A1H3CUV2_9EURY</name>
<evidence type="ECO:0000256" key="2">
    <source>
        <dbReference type="ARBA" id="ARBA00022840"/>
    </source>
</evidence>
<dbReference type="OrthoDB" id="8692at2157"/>
<dbReference type="EMBL" id="FNPB01000001">
    <property type="protein sequence ID" value="SDX57953.1"/>
    <property type="molecule type" value="Genomic_DNA"/>
</dbReference>
<keyword evidence="1" id="KW-0547">Nucleotide-binding</keyword>
<feature type="domain" description="Asparagine synthetase" evidence="3">
    <location>
        <begin position="143"/>
        <end position="264"/>
    </location>
</feature>
<dbReference type="GO" id="GO:0006529">
    <property type="term" value="P:asparagine biosynthetic process"/>
    <property type="evidence" value="ECO:0007669"/>
    <property type="project" value="InterPro"/>
</dbReference>
<dbReference type="GO" id="GO:0005524">
    <property type="term" value="F:ATP binding"/>
    <property type="evidence" value="ECO:0007669"/>
    <property type="project" value="UniProtKB-KW"/>
</dbReference>
<dbReference type="GO" id="GO:0004066">
    <property type="term" value="F:asparagine synthase (glutamine-hydrolyzing) activity"/>
    <property type="evidence" value="ECO:0007669"/>
    <property type="project" value="InterPro"/>
</dbReference>
<keyword evidence="5" id="KW-1185">Reference proteome</keyword>
<dbReference type="STRING" id="660517.SAMN04487946_101213"/>
<dbReference type="InterPro" id="IPR001962">
    <property type="entry name" value="Asn_synthase"/>
</dbReference>